<dbReference type="PANTHER" id="PTHR47691:SF3">
    <property type="entry name" value="HTH-TYPE TRANSCRIPTIONAL REGULATOR RV0890C-RELATED"/>
    <property type="match status" value="1"/>
</dbReference>
<dbReference type="RefSeq" id="WP_184960648.1">
    <property type="nucleotide sequence ID" value="NZ_JACHIN010000003.1"/>
</dbReference>
<dbReference type="InterPro" id="IPR027417">
    <property type="entry name" value="P-loop_NTPase"/>
</dbReference>
<dbReference type="GO" id="GO:0004674">
    <property type="term" value="F:protein serine/threonine kinase activity"/>
    <property type="evidence" value="ECO:0007669"/>
    <property type="project" value="UniProtKB-KW"/>
</dbReference>
<dbReference type="SUPFAM" id="SSF48452">
    <property type="entry name" value="TPR-like"/>
    <property type="match status" value="1"/>
</dbReference>
<comment type="caution">
    <text evidence="2">The sequence shown here is derived from an EMBL/GenBank/DDBJ whole genome shotgun (WGS) entry which is preliminary data.</text>
</comment>
<dbReference type="PROSITE" id="PS00622">
    <property type="entry name" value="HTH_LUXR_1"/>
    <property type="match status" value="1"/>
</dbReference>
<keyword evidence="2" id="KW-0808">Transferase</keyword>
<dbReference type="SMART" id="SM00421">
    <property type="entry name" value="HTH_LUXR"/>
    <property type="match status" value="1"/>
</dbReference>
<dbReference type="Pfam" id="PF13401">
    <property type="entry name" value="AAA_22"/>
    <property type="match status" value="1"/>
</dbReference>
<dbReference type="PRINTS" id="PR00364">
    <property type="entry name" value="DISEASERSIST"/>
</dbReference>
<evidence type="ECO:0000313" key="2">
    <source>
        <dbReference type="EMBL" id="MBB5077043.1"/>
    </source>
</evidence>
<dbReference type="InterPro" id="IPR058852">
    <property type="entry name" value="HTH_77"/>
</dbReference>
<name>A0A7W8A255_9ACTN</name>
<evidence type="ECO:0000313" key="3">
    <source>
        <dbReference type="Proteomes" id="UP000568380"/>
    </source>
</evidence>
<organism evidence="2 3">
    <name type="scientific">Nonomuraea endophytica</name>
    <dbReference type="NCBI Taxonomy" id="714136"/>
    <lineage>
        <taxon>Bacteria</taxon>
        <taxon>Bacillati</taxon>
        <taxon>Actinomycetota</taxon>
        <taxon>Actinomycetes</taxon>
        <taxon>Streptosporangiales</taxon>
        <taxon>Streptosporangiaceae</taxon>
        <taxon>Nonomuraea</taxon>
    </lineage>
</organism>
<sequence length="758" mass="82009">MPWRAALPTAVTSFVGRRQEVAGVRRMLQRSRLVTVTGIAGVGKTRVAVRAAQLMRRAFTDGVTYVELSGATTAEAVDEAIAQALGVSAPAESAAHVADRRMLLVLDTCEHVAEACSRLAQALLPAAPGLHILVTSRQALRAPGEHIVIVRPLAVPGPETEPAAVAHVESVALFLDRVAAVDPAFELGPDNAAVVAELCRRIQGIPLAIELTAVRARLLPVARLLQLMDAYGSLGHAGSRTRGGRHSTMQAAIAWSHDLCAKEERLLWERLTVFSGPFDLDAAEHVCSDADLPDTLVYPTLAALVEKSIVVREHDGRRTEYRMLDGLREYAMGRMTEPETERLRARHREHYFAVARRFGVERAGRDRVEEVLRARSDWPNLRAALESYAADPAARAAGLEMGLRLGYLWVFGGMARYGRQYLDRLLPTTEAPDWIRLGAHLELAHIAIGQGDLPAARRALAGAEEPAARLGTLGGLHLTKMRGTLRFCEGDLEAAELLLRQSVDGLSAHGGIHLLNGLIELGLTLLTAGRTEEAERALTRAARLCAQAGDGCGAAWADLALALLLRQRGRTGEAEEHARAALRTHARVETTFGRAFCVEVLAWLAADRGAHARAARLLSAAHRLWGAEVRPLLGSPHLAAERKRYQDELAEALGSQLERVKAAGRALSAEEAIAEALSGEPEEREPPAVPAWAPLTPREADVAGLVAAGLTNRLIAHRLVVAPRTVDTHVENILAKLGFSGRSQIAAWVIRRRQREES</sequence>
<dbReference type="Gene3D" id="3.40.50.300">
    <property type="entry name" value="P-loop containing nucleotide triphosphate hydrolases"/>
    <property type="match status" value="1"/>
</dbReference>
<protein>
    <submittedName>
        <fullName evidence="2">Non-specific serine/threonine protein kinase</fullName>
        <ecNumber evidence="2">2.7.11.1</ecNumber>
    </submittedName>
</protein>
<keyword evidence="2" id="KW-0723">Serine/threonine-protein kinase</keyword>
<dbReference type="Gene3D" id="1.10.10.10">
    <property type="entry name" value="Winged helix-like DNA-binding domain superfamily/Winged helix DNA-binding domain"/>
    <property type="match status" value="1"/>
</dbReference>
<dbReference type="CDD" id="cd06170">
    <property type="entry name" value="LuxR_C_like"/>
    <property type="match status" value="1"/>
</dbReference>
<feature type="domain" description="HTH luxR-type" evidence="1">
    <location>
        <begin position="688"/>
        <end position="753"/>
    </location>
</feature>
<dbReference type="InterPro" id="IPR036388">
    <property type="entry name" value="WH-like_DNA-bd_sf"/>
</dbReference>
<dbReference type="GO" id="GO:0006355">
    <property type="term" value="P:regulation of DNA-templated transcription"/>
    <property type="evidence" value="ECO:0007669"/>
    <property type="project" value="InterPro"/>
</dbReference>
<dbReference type="EC" id="2.7.11.1" evidence="2"/>
<dbReference type="AlphaFoldDB" id="A0A7W8A255"/>
<dbReference type="InterPro" id="IPR049945">
    <property type="entry name" value="AAA_22"/>
</dbReference>
<dbReference type="InterPro" id="IPR000792">
    <property type="entry name" value="Tscrpt_reg_LuxR_C"/>
</dbReference>
<dbReference type="PROSITE" id="PS50043">
    <property type="entry name" value="HTH_LUXR_2"/>
    <property type="match status" value="1"/>
</dbReference>
<dbReference type="InterPro" id="IPR011990">
    <property type="entry name" value="TPR-like_helical_dom_sf"/>
</dbReference>
<reference evidence="2 3" key="1">
    <citation type="submission" date="2020-08" db="EMBL/GenBank/DDBJ databases">
        <title>Genomic Encyclopedia of Type Strains, Phase IV (KMG-IV): sequencing the most valuable type-strain genomes for metagenomic binning, comparative biology and taxonomic classification.</title>
        <authorList>
            <person name="Goeker M."/>
        </authorList>
    </citation>
    <scope>NUCLEOTIDE SEQUENCE [LARGE SCALE GENOMIC DNA]</scope>
    <source>
        <strain evidence="2 3">DSM 45385</strain>
    </source>
</reference>
<dbReference type="PRINTS" id="PR00038">
    <property type="entry name" value="HTHLUXR"/>
</dbReference>
<dbReference type="SUPFAM" id="SSF46894">
    <property type="entry name" value="C-terminal effector domain of the bipartite response regulators"/>
    <property type="match status" value="1"/>
</dbReference>
<dbReference type="Gene3D" id="1.25.40.10">
    <property type="entry name" value="Tetratricopeptide repeat domain"/>
    <property type="match status" value="1"/>
</dbReference>
<proteinExistence type="predicted"/>
<dbReference type="GO" id="GO:0003677">
    <property type="term" value="F:DNA binding"/>
    <property type="evidence" value="ECO:0007669"/>
    <property type="project" value="InterPro"/>
</dbReference>
<dbReference type="Proteomes" id="UP000568380">
    <property type="component" value="Unassembled WGS sequence"/>
</dbReference>
<dbReference type="SUPFAM" id="SSF52540">
    <property type="entry name" value="P-loop containing nucleoside triphosphate hydrolases"/>
    <property type="match status" value="1"/>
</dbReference>
<accession>A0A7W8A255</accession>
<dbReference type="EMBL" id="JACHIN010000003">
    <property type="protein sequence ID" value="MBB5077043.1"/>
    <property type="molecule type" value="Genomic_DNA"/>
</dbReference>
<gene>
    <name evidence="2" type="ORF">HNR40_002516</name>
</gene>
<dbReference type="InterPro" id="IPR016032">
    <property type="entry name" value="Sig_transdc_resp-reg_C-effctor"/>
</dbReference>
<dbReference type="Pfam" id="PF25872">
    <property type="entry name" value="HTH_77"/>
    <property type="match status" value="1"/>
</dbReference>
<dbReference type="GO" id="GO:0016887">
    <property type="term" value="F:ATP hydrolysis activity"/>
    <property type="evidence" value="ECO:0007669"/>
    <property type="project" value="InterPro"/>
</dbReference>
<dbReference type="PANTHER" id="PTHR47691">
    <property type="entry name" value="REGULATOR-RELATED"/>
    <property type="match status" value="1"/>
</dbReference>
<keyword evidence="3" id="KW-1185">Reference proteome</keyword>
<evidence type="ECO:0000259" key="1">
    <source>
        <dbReference type="PROSITE" id="PS50043"/>
    </source>
</evidence>
<keyword evidence="2" id="KW-0418">Kinase</keyword>
<dbReference type="Pfam" id="PF00196">
    <property type="entry name" value="GerE"/>
    <property type="match status" value="1"/>
</dbReference>